<accession>S9PDM7</accession>
<sequence>MISKEPLSWAVVEQALQGSPVRDPAAIHIPGARTATVLLERGVP</sequence>
<dbReference type="EMBL" id="ANAH02000013">
    <property type="protein sequence ID" value="EPX60422.1"/>
    <property type="molecule type" value="Genomic_DNA"/>
</dbReference>
<evidence type="ECO:0000313" key="2">
    <source>
        <dbReference type="Proteomes" id="UP000011682"/>
    </source>
</evidence>
<organism evidence="1 2">
    <name type="scientific">Cystobacter fuscus (strain ATCC 25194 / DSM 2262 / NBRC 100088 / M29)</name>
    <dbReference type="NCBI Taxonomy" id="1242864"/>
    <lineage>
        <taxon>Bacteria</taxon>
        <taxon>Pseudomonadati</taxon>
        <taxon>Myxococcota</taxon>
        <taxon>Myxococcia</taxon>
        <taxon>Myxococcales</taxon>
        <taxon>Cystobacterineae</taxon>
        <taxon>Archangiaceae</taxon>
        <taxon>Cystobacter</taxon>
    </lineage>
</organism>
<dbReference type="Proteomes" id="UP000011682">
    <property type="component" value="Unassembled WGS sequence"/>
</dbReference>
<comment type="caution">
    <text evidence="1">The sequence shown here is derived from an EMBL/GenBank/DDBJ whole genome shotgun (WGS) entry which is preliminary data.</text>
</comment>
<protein>
    <submittedName>
        <fullName evidence="1">Uncharacterized protein</fullName>
    </submittedName>
</protein>
<evidence type="ECO:0000313" key="1">
    <source>
        <dbReference type="EMBL" id="EPX60422.1"/>
    </source>
</evidence>
<gene>
    <name evidence="1" type="ORF">D187_001909</name>
</gene>
<proteinExistence type="predicted"/>
<dbReference type="AlphaFoldDB" id="S9PDM7"/>
<keyword evidence="2" id="KW-1185">Reference proteome</keyword>
<reference evidence="1" key="1">
    <citation type="submission" date="2013-05" db="EMBL/GenBank/DDBJ databases">
        <title>Genome assembly of Cystobacter fuscus DSM 2262.</title>
        <authorList>
            <person name="Sharma G."/>
            <person name="Khatri I."/>
            <person name="Kaur C."/>
            <person name="Mayilraj S."/>
            <person name="Subramanian S."/>
        </authorList>
    </citation>
    <scope>NUCLEOTIDE SEQUENCE [LARGE SCALE GENOMIC DNA]</scope>
    <source>
        <strain evidence="1">DSM 2262</strain>
    </source>
</reference>
<name>S9PDM7_CYSF2</name>